<dbReference type="EC" id="1.1.-.-" evidence="5"/>
<dbReference type="InterPro" id="IPR036291">
    <property type="entry name" value="NAD(P)-bd_dom_sf"/>
</dbReference>
<dbReference type="RefSeq" id="WP_379871358.1">
    <property type="nucleotide sequence ID" value="NZ_JBHTBH010000005.1"/>
</dbReference>
<proteinExistence type="inferred from homology"/>
<dbReference type="PANTHER" id="PTHR44196:SF1">
    <property type="entry name" value="DEHYDROGENASE_REDUCTASE SDR FAMILY MEMBER 7B"/>
    <property type="match status" value="1"/>
</dbReference>
<dbReference type="PRINTS" id="PR00080">
    <property type="entry name" value="SDRFAMILY"/>
</dbReference>
<dbReference type="PANTHER" id="PTHR44196">
    <property type="entry name" value="DEHYDROGENASE/REDUCTASE SDR FAMILY MEMBER 7B"/>
    <property type="match status" value="1"/>
</dbReference>
<keyword evidence="6" id="KW-1185">Reference proteome</keyword>
<organism evidence="5 6">
    <name type="scientific">Marinactinospora rubrisoli</name>
    <dbReference type="NCBI Taxonomy" id="2715399"/>
    <lineage>
        <taxon>Bacteria</taxon>
        <taxon>Bacillati</taxon>
        <taxon>Actinomycetota</taxon>
        <taxon>Actinomycetes</taxon>
        <taxon>Streptosporangiales</taxon>
        <taxon>Nocardiopsidaceae</taxon>
        <taxon>Marinactinospora</taxon>
    </lineage>
</organism>
<reference evidence="6" key="1">
    <citation type="journal article" date="2019" name="Int. J. Syst. Evol. Microbiol.">
        <title>The Global Catalogue of Microorganisms (GCM) 10K type strain sequencing project: providing services to taxonomists for standard genome sequencing and annotation.</title>
        <authorList>
            <consortium name="The Broad Institute Genomics Platform"/>
            <consortium name="The Broad Institute Genome Sequencing Center for Infectious Disease"/>
            <person name="Wu L."/>
            <person name="Ma J."/>
        </authorList>
    </citation>
    <scope>NUCLEOTIDE SEQUENCE [LARGE SCALE GENOMIC DNA]</scope>
    <source>
        <strain evidence="6">CGMCC 4.7382</strain>
    </source>
</reference>
<dbReference type="PRINTS" id="PR00081">
    <property type="entry name" value="GDHRDH"/>
</dbReference>
<evidence type="ECO:0000313" key="6">
    <source>
        <dbReference type="Proteomes" id="UP001596540"/>
    </source>
</evidence>
<evidence type="ECO:0000259" key="4">
    <source>
        <dbReference type="SMART" id="SM00822"/>
    </source>
</evidence>
<evidence type="ECO:0000313" key="5">
    <source>
        <dbReference type="EMBL" id="MFC7328712.1"/>
    </source>
</evidence>
<dbReference type="Pfam" id="PF00106">
    <property type="entry name" value="adh_short"/>
    <property type="match status" value="1"/>
</dbReference>
<dbReference type="Proteomes" id="UP001596540">
    <property type="component" value="Unassembled WGS sequence"/>
</dbReference>
<dbReference type="PROSITE" id="PS00061">
    <property type="entry name" value="ADH_SHORT"/>
    <property type="match status" value="1"/>
</dbReference>
<accession>A0ABW2KHV7</accession>
<dbReference type="Gene3D" id="3.40.50.720">
    <property type="entry name" value="NAD(P)-binding Rossmann-like Domain"/>
    <property type="match status" value="1"/>
</dbReference>
<dbReference type="SMART" id="SM00822">
    <property type="entry name" value="PKS_KR"/>
    <property type="match status" value="1"/>
</dbReference>
<name>A0ABW2KHV7_9ACTN</name>
<dbReference type="InterPro" id="IPR020904">
    <property type="entry name" value="Sc_DH/Rdtase_CS"/>
</dbReference>
<sequence>MSGAVLVTGATGGIGRAIALRLARDGWRVIGTTRDRDRAAELRACARRHGLSLDTVLMDLTDTASRERGFAEALDLGGGRLRAVVNNAGMAMSGTVEDVTEQAARDVLELNLLGPVQLARLALPVMRDQGGGRIVNVSSLSGRVATPMIGWYCASKHGLEAVSDAMRMEAERDGVRVVIVQPGCYATDLWNEVFARMAAIGPSAYADCYRLLNAVKPLVAGRLPSPEPVARVVRRALTAPRPRARYSVGVDARVALAAERLLPARTADAAKQAVVGLRAAALWRLLCGRAAPMDGIPPLPSR</sequence>
<keyword evidence="2 5" id="KW-0560">Oxidoreductase</keyword>
<evidence type="ECO:0000256" key="1">
    <source>
        <dbReference type="ARBA" id="ARBA00006484"/>
    </source>
</evidence>
<protein>
    <submittedName>
        <fullName evidence="5">SDR family oxidoreductase</fullName>
        <ecNumber evidence="5">1.1.-.-</ecNumber>
    </submittedName>
</protein>
<dbReference type="SUPFAM" id="SSF51735">
    <property type="entry name" value="NAD(P)-binding Rossmann-fold domains"/>
    <property type="match status" value="1"/>
</dbReference>
<comment type="similarity">
    <text evidence="1 3">Belongs to the short-chain dehydrogenases/reductases (SDR) family.</text>
</comment>
<comment type="caution">
    <text evidence="5">The sequence shown here is derived from an EMBL/GenBank/DDBJ whole genome shotgun (WGS) entry which is preliminary data.</text>
</comment>
<dbReference type="InterPro" id="IPR057326">
    <property type="entry name" value="KR_dom"/>
</dbReference>
<dbReference type="EMBL" id="JBHTBH010000005">
    <property type="protein sequence ID" value="MFC7328712.1"/>
    <property type="molecule type" value="Genomic_DNA"/>
</dbReference>
<gene>
    <name evidence="5" type="ORF">ACFQRF_13250</name>
</gene>
<evidence type="ECO:0000256" key="3">
    <source>
        <dbReference type="RuleBase" id="RU000363"/>
    </source>
</evidence>
<dbReference type="InterPro" id="IPR002347">
    <property type="entry name" value="SDR_fam"/>
</dbReference>
<dbReference type="CDD" id="cd05374">
    <property type="entry name" value="17beta-HSD-like_SDR_c"/>
    <property type="match status" value="1"/>
</dbReference>
<feature type="domain" description="Ketoreductase" evidence="4">
    <location>
        <begin position="3"/>
        <end position="193"/>
    </location>
</feature>
<evidence type="ECO:0000256" key="2">
    <source>
        <dbReference type="ARBA" id="ARBA00023002"/>
    </source>
</evidence>
<dbReference type="GO" id="GO:0016491">
    <property type="term" value="F:oxidoreductase activity"/>
    <property type="evidence" value="ECO:0007669"/>
    <property type="project" value="UniProtKB-KW"/>
</dbReference>